<accession>A0A830F7U1</accession>
<evidence type="ECO:0000256" key="1">
    <source>
        <dbReference type="SAM" id="Phobius"/>
    </source>
</evidence>
<reference evidence="3" key="2">
    <citation type="submission" date="2020-09" db="EMBL/GenBank/DDBJ databases">
        <authorList>
            <person name="Sun Q."/>
            <person name="Ohkuma M."/>
        </authorList>
    </citation>
    <scope>NUCLEOTIDE SEQUENCE</scope>
    <source>
        <strain evidence="3">JCM 19018</strain>
    </source>
</reference>
<evidence type="ECO:0000259" key="2">
    <source>
        <dbReference type="Pfam" id="PF07790"/>
    </source>
</evidence>
<keyword evidence="1" id="KW-0812">Transmembrane</keyword>
<dbReference type="Pfam" id="PF07790">
    <property type="entry name" value="Pilin_N"/>
    <property type="match status" value="1"/>
</dbReference>
<keyword evidence="1" id="KW-0472">Membrane</keyword>
<dbReference type="InterPro" id="IPR012859">
    <property type="entry name" value="Pilin_N_archaeal"/>
</dbReference>
<dbReference type="Proteomes" id="UP000614221">
    <property type="component" value="Unassembled WGS sequence"/>
</dbReference>
<keyword evidence="1" id="KW-1133">Transmembrane helix</keyword>
<dbReference type="InterPro" id="IPR013373">
    <property type="entry name" value="Flagellin/pilin_N_arc"/>
</dbReference>
<gene>
    <name evidence="3" type="ORF">GCM10009067_40750</name>
</gene>
<feature type="transmembrane region" description="Helical" evidence="1">
    <location>
        <begin position="20"/>
        <end position="44"/>
    </location>
</feature>
<comment type="caution">
    <text evidence="3">The sequence shown here is derived from an EMBL/GenBank/DDBJ whole genome shotgun (WGS) entry which is preliminary data.</text>
</comment>
<protein>
    <recommendedName>
        <fullName evidence="2">Archaeal Type IV pilin N-terminal domain-containing protein</fullName>
    </recommendedName>
</protein>
<proteinExistence type="predicted"/>
<feature type="domain" description="Archaeal Type IV pilin N-terminal" evidence="2">
    <location>
        <begin position="15"/>
        <end position="101"/>
    </location>
</feature>
<sequence>MPNCMNISRVYVDENAVSPVISVILMVAITVILAAVIATSVFVIGDTTTSVAPQATFSFDLEDNVEYNTDYDSYTADKVTITHDAGDTIDSNSLAVRTYGDGIKYIKDNGNLGGFNYRSTWTFEEMGAPKKVSAGTSVTVVTIQQDADDDADRDVTSLNRQELYVVYEPPNSDTSATLGYWAGPDE</sequence>
<name>A0A830F7U1_9EURY</name>
<evidence type="ECO:0000313" key="3">
    <source>
        <dbReference type="EMBL" id="GGK84403.1"/>
    </source>
</evidence>
<reference evidence="3" key="1">
    <citation type="journal article" date="2014" name="Int. J. Syst. Evol. Microbiol.">
        <title>Complete genome sequence of Corynebacterium casei LMG S-19264T (=DSM 44701T), isolated from a smear-ripened cheese.</title>
        <authorList>
            <consortium name="US DOE Joint Genome Institute (JGI-PGF)"/>
            <person name="Walter F."/>
            <person name="Albersmeier A."/>
            <person name="Kalinowski J."/>
            <person name="Ruckert C."/>
        </authorList>
    </citation>
    <scope>NUCLEOTIDE SEQUENCE</scope>
    <source>
        <strain evidence="3">JCM 19018</strain>
    </source>
</reference>
<dbReference type="EMBL" id="BMPD01000012">
    <property type="protein sequence ID" value="GGK84403.1"/>
    <property type="molecule type" value="Genomic_DNA"/>
</dbReference>
<evidence type="ECO:0000313" key="4">
    <source>
        <dbReference type="Proteomes" id="UP000614221"/>
    </source>
</evidence>
<organism evidence="3 4">
    <name type="scientific">Haloarcula sebkhae</name>
    <dbReference type="NCBI Taxonomy" id="932660"/>
    <lineage>
        <taxon>Archaea</taxon>
        <taxon>Methanobacteriati</taxon>
        <taxon>Methanobacteriota</taxon>
        <taxon>Stenosarchaea group</taxon>
        <taxon>Halobacteria</taxon>
        <taxon>Halobacteriales</taxon>
        <taxon>Haloarculaceae</taxon>
        <taxon>Haloarcula</taxon>
    </lineage>
</organism>
<dbReference type="AlphaFoldDB" id="A0A830F7U1"/>
<dbReference type="NCBIfam" id="TIGR02537">
    <property type="entry name" value="arch_flag_Nterm"/>
    <property type="match status" value="1"/>
</dbReference>